<comment type="caution">
    <text evidence="1">The sequence shown here is derived from an EMBL/GenBank/DDBJ whole genome shotgun (WGS) entry which is preliminary data.</text>
</comment>
<feature type="non-terminal residue" evidence="1">
    <location>
        <position position="22"/>
    </location>
</feature>
<accession>A0A699U7F4</accession>
<dbReference type="AlphaFoldDB" id="A0A699U7F4"/>
<evidence type="ECO:0000313" key="1">
    <source>
        <dbReference type="EMBL" id="GFD18832.1"/>
    </source>
</evidence>
<organism evidence="1">
    <name type="scientific">Tanacetum cinerariifolium</name>
    <name type="common">Dalmatian daisy</name>
    <name type="synonym">Chrysanthemum cinerariifolium</name>
    <dbReference type="NCBI Taxonomy" id="118510"/>
    <lineage>
        <taxon>Eukaryota</taxon>
        <taxon>Viridiplantae</taxon>
        <taxon>Streptophyta</taxon>
        <taxon>Embryophyta</taxon>
        <taxon>Tracheophyta</taxon>
        <taxon>Spermatophyta</taxon>
        <taxon>Magnoliopsida</taxon>
        <taxon>eudicotyledons</taxon>
        <taxon>Gunneridae</taxon>
        <taxon>Pentapetalae</taxon>
        <taxon>asterids</taxon>
        <taxon>campanulids</taxon>
        <taxon>Asterales</taxon>
        <taxon>Asteraceae</taxon>
        <taxon>Asteroideae</taxon>
        <taxon>Anthemideae</taxon>
        <taxon>Anthemidinae</taxon>
        <taxon>Tanacetum</taxon>
    </lineage>
</organism>
<gene>
    <name evidence="1" type="ORF">Tci_890801</name>
</gene>
<name>A0A699U7F4_TANCI</name>
<dbReference type="EMBL" id="BKCJ011310051">
    <property type="protein sequence ID" value="GFD18832.1"/>
    <property type="molecule type" value="Genomic_DNA"/>
</dbReference>
<protein>
    <submittedName>
        <fullName evidence="1">Uncharacterized protein</fullName>
    </submittedName>
</protein>
<sequence>MEILRDRLMQCFQAGIERRTSQ</sequence>
<reference evidence="1" key="1">
    <citation type="journal article" date="2019" name="Sci. Rep.">
        <title>Draft genome of Tanacetum cinerariifolium, the natural source of mosquito coil.</title>
        <authorList>
            <person name="Yamashiro T."/>
            <person name="Shiraishi A."/>
            <person name="Satake H."/>
            <person name="Nakayama K."/>
        </authorList>
    </citation>
    <scope>NUCLEOTIDE SEQUENCE</scope>
</reference>
<proteinExistence type="predicted"/>